<name>R4T6F8_9CAUD</name>
<dbReference type="InterPro" id="IPR044000">
    <property type="entry name" value="Phage_tube_2"/>
</dbReference>
<keyword evidence="2" id="KW-1185">Reference proteome</keyword>
<proteinExistence type="predicted"/>
<dbReference type="GeneID" id="16194235"/>
<dbReference type="EMBL" id="KC292025">
    <property type="protein sequence ID" value="AGM11284.1"/>
    <property type="molecule type" value="Genomic_DNA"/>
</dbReference>
<evidence type="ECO:0000313" key="2">
    <source>
        <dbReference type="Proteomes" id="UP000203449"/>
    </source>
</evidence>
<dbReference type="KEGG" id="vg:16194235"/>
<dbReference type="Pfam" id="PF18906">
    <property type="entry name" value="Phage_tube_2"/>
    <property type="match status" value="1"/>
</dbReference>
<evidence type="ECO:0000313" key="1">
    <source>
        <dbReference type="EMBL" id="AGM11284.1"/>
    </source>
</evidence>
<dbReference type="Proteomes" id="UP000203449">
    <property type="component" value="Segment"/>
</dbReference>
<dbReference type="RefSeq" id="YP_008058718.1">
    <property type="nucleotide sequence ID" value="NC_021322.1"/>
</dbReference>
<gene>
    <name evidence="1" type="primary">28</name>
    <name evidence="1" type="ORF">HHTV1_28</name>
</gene>
<reference evidence="1 2" key="1">
    <citation type="submission" date="2012-12" db="EMBL/GenBank/DDBJ databases">
        <authorList>
            <person name="Sencilo A."/>
            <person name="Jacobs-Sera D."/>
            <person name="Russell D.A."/>
            <person name="Ko C."/>
            <person name="Atanasova N."/>
            <person name="Osterlund E."/>
            <person name="Oksanen H.M."/>
            <person name="Bamford D.H."/>
            <person name="Hatfull G.F."/>
            <person name="Roine E."/>
            <person name="Hendrix R.W."/>
        </authorList>
    </citation>
    <scope>NUCLEOTIDE SEQUENCE [LARGE SCALE GENOMIC DNA]</scope>
</reference>
<sequence>MTQNIGTDGQSHLGYCGLAEESSYGGGPEPSVYLPINSDGFGGENGVLYNSSIRGRSRYEGTAGVFEDDGSLEMVSGPENGMGLLLKAAFGSTSVTTSSEGSGTDNVGTHTFTTDNKLPSLAVEIGLGAIDAARHRGVGVNSLEFSHTPEEYLMLSADMTAKDFELQGTQASPTYSDLRPFVWHDGTITLDGTDRSVDVAEFTATIENGIDEKIRGSRTPDKAHVGTRSVSGSLNLDFENIEALEMFLGGAPGSGTSTVQDSLYKASLNAVWTSPEMVVDGGTSGYELELDFPNIVLETHEAQVNEQDAIIENIEFGAEDTASTYDVQGTLVNSQTTAY</sequence>
<accession>R4T6F8</accession>
<protein>
    <submittedName>
        <fullName evidence="1">Uncharacterized protein</fullName>
    </submittedName>
</protein>
<organism evidence="1 2">
    <name type="scientific">Haloarcula hispanica tailed virus 1</name>
    <dbReference type="NCBI Taxonomy" id="1273750"/>
    <lineage>
        <taxon>Viruses</taxon>
        <taxon>Duplodnaviria</taxon>
        <taxon>Heunggongvirae</taxon>
        <taxon>Uroviricota</taxon>
        <taxon>Caudoviricetes</taxon>
        <taxon>Madisaviridae</taxon>
        <taxon>Clampvirus</taxon>
        <taxon>Clampvirus italiense</taxon>
        <taxon>Clampvirus HHTV1</taxon>
    </lineage>
</organism>